<keyword evidence="2" id="KW-1185">Reference proteome</keyword>
<accession>V9W124</accession>
<proteinExistence type="predicted"/>
<gene>
    <name evidence="1" type="ORF">ERIC2_c08530</name>
</gene>
<dbReference type="Proteomes" id="UP000029431">
    <property type="component" value="Chromosome"/>
</dbReference>
<dbReference type="AlphaFoldDB" id="V9W124"/>
<evidence type="ECO:0000313" key="1">
    <source>
        <dbReference type="EMBL" id="AHD04686.1"/>
    </source>
</evidence>
<dbReference type="EMBL" id="CP003355">
    <property type="protein sequence ID" value="AHD04686.1"/>
    <property type="molecule type" value="Genomic_DNA"/>
</dbReference>
<name>V9W124_9BACL</name>
<organism evidence="1 2">
    <name type="scientific">Paenibacillus larvae subsp. larvae DSM 25430</name>
    <dbReference type="NCBI Taxonomy" id="697284"/>
    <lineage>
        <taxon>Bacteria</taxon>
        <taxon>Bacillati</taxon>
        <taxon>Bacillota</taxon>
        <taxon>Bacilli</taxon>
        <taxon>Bacillales</taxon>
        <taxon>Paenibacillaceae</taxon>
        <taxon>Paenibacillus</taxon>
    </lineage>
</organism>
<evidence type="ECO:0000313" key="2">
    <source>
        <dbReference type="Proteomes" id="UP000029431"/>
    </source>
</evidence>
<sequence length="207" mass="24518">MIEVENAVMFRRESEETTCYGTYMIGCLNTEEKLEKLAKKGLIMGLARHKEGSHTVYTFDFVYPFDLISMEEYTALVEEFNELERQPRNEKKYKELIEGAPFIMRARHFGKGYTRVIEVAHNALLVKRQTEEPACIVKWIDLSIELELLHGKRIIHNLDSMAREKIYSFDLYYPYELISMYEFICLSYAYVELEHYIKDDILPIIGW</sequence>
<dbReference type="KEGG" id="plv:ERIC2_c08530"/>
<reference evidence="1 2" key="1">
    <citation type="journal article" date="2014" name="PLoS ONE">
        <title>How to Kill the Honey Bee Larva: Genomic Potential and Virulence Mechanisms of Paenibacillus larvae.</title>
        <authorList>
            <person name="Djukic M."/>
            <person name="Brzuszkiewicz E."/>
            <person name="Funfhaus A."/>
            <person name="Voss J."/>
            <person name="Gollnow K."/>
            <person name="Poppinga L."/>
            <person name="Liesegang H."/>
            <person name="Garcia-Gonzalez E."/>
            <person name="Genersch E."/>
            <person name="Daniel R."/>
        </authorList>
    </citation>
    <scope>NUCLEOTIDE SEQUENCE [LARGE SCALE GENOMIC DNA]</scope>
    <source>
        <strain evidence="1 2">DSM 25430</strain>
    </source>
</reference>
<dbReference type="HOGENOM" id="CLU_1244310_0_0_9"/>
<dbReference type="PATRIC" id="fig|697284.3.peg.810"/>
<protein>
    <submittedName>
        <fullName evidence="1">Uncharacterized protein</fullName>
    </submittedName>
</protein>